<accession>E1ZIC0</accession>
<dbReference type="PANTHER" id="PTHR12822">
    <property type="entry name" value="PROTEIN YIPF"/>
    <property type="match status" value="1"/>
</dbReference>
<evidence type="ECO:0000256" key="4">
    <source>
        <dbReference type="ARBA" id="ARBA00022989"/>
    </source>
</evidence>
<dbReference type="InParanoid" id="E1ZIC0"/>
<dbReference type="EMBL" id="GL433848">
    <property type="protein sequence ID" value="EFN54309.1"/>
    <property type="molecule type" value="Genomic_DNA"/>
</dbReference>
<dbReference type="STRING" id="554065.E1ZIC0"/>
<comment type="similarity">
    <text evidence="2 6">Belongs to the YIP1 family.</text>
</comment>
<dbReference type="FunCoup" id="E1ZIC0">
    <property type="interactions" value="1868"/>
</dbReference>
<evidence type="ECO:0000256" key="2">
    <source>
        <dbReference type="ARBA" id="ARBA00010596"/>
    </source>
</evidence>
<dbReference type="OrthoDB" id="10256463at2759"/>
<keyword evidence="4 6" id="KW-1133">Transmembrane helix</keyword>
<dbReference type="KEGG" id="cvr:CHLNCDRAFT_24956"/>
<dbReference type="AlphaFoldDB" id="E1ZIC0"/>
<dbReference type="Pfam" id="PF04893">
    <property type="entry name" value="Yip1"/>
    <property type="match status" value="1"/>
</dbReference>
<keyword evidence="9" id="KW-1185">Reference proteome</keyword>
<dbReference type="eggNOG" id="KOG3114">
    <property type="taxonomic scope" value="Eukaryota"/>
</dbReference>
<feature type="domain" description="Yip1" evidence="7">
    <location>
        <begin position="27"/>
        <end position="167"/>
    </location>
</feature>
<feature type="transmembrane region" description="Helical" evidence="6">
    <location>
        <begin position="122"/>
        <end position="144"/>
    </location>
</feature>
<dbReference type="InterPro" id="IPR039765">
    <property type="entry name" value="Yip5/YIPF1/YIPF2"/>
</dbReference>
<evidence type="ECO:0000256" key="3">
    <source>
        <dbReference type="ARBA" id="ARBA00022692"/>
    </source>
</evidence>
<feature type="non-terminal residue" evidence="8">
    <location>
        <position position="1"/>
    </location>
</feature>
<evidence type="ECO:0000259" key="7">
    <source>
        <dbReference type="Pfam" id="PF04893"/>
    </source>
</evidence>
<dbReference type="RefSeq" id="XP_005846411.1">
    <property type="nucleotide sequence ID" value="XM_005846349.1"/>
</dbReference>
<keyword evidence="3 6" id="KW-0812">Transmembrane</keyword>
<feature type="transmembrane region" description="Helical" evidence="6">
    <location>
        <begin position="150"/>
        <end position="167"/>
    </location>
</feature>
<dbReference type="Proteomes" id="UP000008141">
    <property type="component" value="Unassembled WGS sequence"/>
</dbReference>
<dbReference type="PANTHER" id="PTHR12822:SF2">
    <property type="entry name" value="PROTEIN YIPF"/>
    <property type="match status" value="1"/>
</dbReference>
<proteinExistence type="inferred from homology"/>
<organism evidence="9">
    <name type="scientific">Chlorella variabilis</name>
    <name type="common">Green alga</name>
    <dbReference type="NCBI Taxonomy" id="554065"/>
    <lineage>
        <taxon>Eukaryota</taxon>
        <taxon>Viridiplantae</taxon>
        <taxon>Chlorophyta</taxon>
        <taxon>core chlorophytes</taxon>
        <taxon>Trebouxiophyceae</taxon>
        <taxon>Chlorellales</taxon>
        <taxon>Chlorellaceae</taxon>
        <taxon>Chlorella clade</taxon>
        <taxon>Chlorella</taxon>
    </lineage>
</organism>
<evidence type="ECO:0000256" key="6">
    <source>
        <dbReference type="RuleBase" id="RU361264"/>
    </source>
</evidence>
<evidence type="ECO:0000256" key="1">
    <source>
        <dbReference type="ARBA" id="ARBA00004141"/>
    </source>
</evidence>
<reference evidence="8 9" key="1">
    <citation type="journal article" date="2010" name="Plant Cell">
        <title>The Chlorella variabilis NC64A genome reveals adaptation to photosymbiosis, coevolution with viruses, and cryptic sex.</title>
        <authorList>
            <person name="Blanc G."/>
            <person name="Duncan G."/>
            <person name="Agarkova I."/>
            <person name="Borodovsky M."/>
            <person name="Gurnon J."/>
            <person name="Kuo A."/>
            <person name="Lindquist E."/>
            <person name="Lucas S."/>
            <person name="Pangilinan J."/>
            <person name="Polle J."/>
            <person name="Salamov A."/>
            <person name="Terry A."/>
            <person name="Yamada T."/>
            <person name="Dunigan D.D."/>
            <person name="Grigoriev I.V."/>
            <person name="Claverie J.M."/>
            <person name="Van Etten J.L."/>
        </authorList>
    </citation>
    <scope>NUCLEOTIDE SEQUENCE [LARGE SCALE GENOMIC DNA]</scope>
    <source>
        <strain evidence="8 9">NC64A</strain>
    </source>
</reference>
<dbReference type="GO" id="GO:0000139">
    <property type="term" value="C:Golgi membrane"/>
    <property type="evidence" value="ECO:0007669"/>
    <property type="project" value="UniProtKB-SubCell"/>
</dbReference>
<dbReference type="OMA" id="RYTVISC"/>
<keyword evidence="5 6" id="KW-0472">Membrane</keyword>
<gene>
    <name evidence="8" type="ORF">CHLNCDRAFT_24956</name>
</gene>
<protein>
    <recommendedName>
        <fullName evidence="6">Protein YIP</fullName>
    </recommendedName>
</protein>
<dbReference type="GO" id="GO:0016192">
    <property type="term" value="P:vesicle-mediated transport"/>
    <property type="evidence" value="ECO:0007669"/>
    <property type="project" value="InterPro"/>
</dbReference>
<dbReference type="GO" id="GO:0031267">
    <property type="term" value="F:small GTPase binding"/>
    <property type="evidence" value="ECO:0007669"/>
    <property type="project" value="InterPro"/>
</dbReference>
<sequence>YNIKRYRGLFNVDTSDVLARLMHAVLLFFRGDFLEYVEGNPDLYGPFWVASTLIFVTAATGNLASYINYTQQHPGESHGGWYYDVDKVGASFGIFYGYLGIVGLALWLVLRWFKAGVSLASVWCTYGYALAAFIPICILCVIPVDLARWIVVGVATLTSGTCIMLSLRRPIHESLGAKALPLYCTMIALHAGLGLALRVYFFSFAKV</sequence>
<feature type="transmembrane region" description="Helical" evidence="6">
    <location>
        <begin position="179"/>
        <end position="201"/>
    </location>
</feature>
<dbReference type="InterPro" id="IPR006977">
    <property type="entry name" value="Yip1_dom"/>
</dbReference>
<dbReference type="GeneID" id="17353738"/>
<evidence type="ECO:0000256" key="5">
    <source>
        <dbReference type="ARBA" id="ARBA00023136"/>
    </source>
</evidence>
<feature type="transmembrane region" description="Helical" evidence="6">
    <location>
        <begin position="47"/>
        <end position="69"/>
    </location>
</feature>
<comment type="subcellular location">
    <subcellularLocation>
        <location evidence="6">Golgi apparatus membrane</location>
        <topology evidence="6">Multi-pass membrane protein</topology>
    </subcellularLocation>
    <subcellularLocation>
        <location evidence="1">Membrane</location>
        <topology evidence="1">Multi-pass membrane protein</topology>
    </subcellularLocation>
</comment>
<name>E1ZIC0_CHLVA</name>
<evidence type="ECO:0000313" key="9">
    <source>
        <dbReference type="Proteomes" id="UP000008141"/>
    </source>
</evidence>
<feature type="transmembrane region" description="Helical" evidence="6">
    <location>
        <begin position="89"/>
        <end position="110"/>
    </location>
</feature>
<evidence type="ECO:0000313" key="8">
    <source>
        <dbReference type="EMBL" id="EFN54309.1"/>
    </source>
</evidence>